<dbReference type="EMBL" id="JAMOIM010000058">
    <property type="protein sequence ID" value="MCW6512663.1"/>
    <property type="molecule type" value="Genomic_DNA"/>
</dbReference>
<keyword evidence="8" id="KW-1185">Reference proteome</keyword>
<keyword evidence="3 4" id="KW-0408">Iron</keyword>
<reference evidence="7" key="1">
    <citation type="submission" date="2022-05" db="EMBL/GenBank/DDBJ databases">
        <authorList>
            <person name="Pankratov T."/>
        </authorList>
    </citation>
    <scope>NUCLEOTIDE SEQUENCE</scope>
    <source>
        <strain evidence="7">BP6-180914</strain>
    </source>
</reference>
<protein>
    <submittedName>
        <fullName evidence="7">Cytochrome c</fullName>
    </submittedName>
</protein>
<organism evidence="7 8">
    <name type="scientific">Lichenifustis flavocetrariae</name>
    <dbReference type="NCBI Taxonomy" id="2949735"/>
    <lineage>
        <taxon>Bacteria</taxon>
        <taxon>Pseudomonadati</taxon>
        <taxon>Pseudomonadota</taxon>
        <taxon>Alphaproteobacteria</taxon>
        <taxon>Hyphomicrobiales</taxon>
        <taxon>Lichenihabitantaceae</taxon>
        <taxon>Lichenifustis</taxon>
    </lineage>
</organism>
<evidence type="ECO:0000256" key="3">
    <source>
        <dbReference type="ARBA" id="ARBA00023004"/>
    </source>
</evidence>
<dbReference type="SUPFAM" id="SSF46626">
    <property type="entry name" value="Cytochrome c"/>
    <property type="match status" value="1"/>
</dbReference>
<keyword evidence="5" id="KW-0732">Signal</keyword>
<dbReference type="GO" id="GO:0009055">
    <property type="term" value="F:electron transfer activity"/>
    <property type="evidence" value="ECO:0007669"/>
    <property type="project" value="InterPro"/>
</dbReference>
<proteinExistence type="predicted"/>
<keyword evidence="2 4" id="KW-0479">Metal-binding</keyword>
<dbReference type="RefSeq" id="WP_282589038.1">
    <property type="nucleotide sequence ID" value="NZ_JAMOIM010000058.1"/>
</dbReference>
<evidence type="ECO:0000259" key="6">
    <source>
        <dbReference type="PROSITE" id="PS51007"/>
    </source>
</evidence>
<dbReference type="GO" id="GO:0020037">
    <property type="term" value="F:heme binding"/>
    <property type="evidence" value="ECO:0007669"/>
    <property type="project" value="InterPro"/>
</dbReference>
<dbReference type="PROSITE" id="PS51007">
    <property type="entry name" value="CYTC"/>
    <property type="match status" value="1"/>
</dbReference>
<dbReference type="Pfam" id="PF00034">
    <property type="entry name" value="Cytochrom_C"/>
    <property type="match status" value="1"/>
</dbReference>
<dbReference type="InterPro" id="IPR036909">
    <property type="entry name" value="Cyt_c-like_dom_sf"/>
</dbReference>
<feature type="signal peptide" evidence="5">
    <location>
        <begin position="1"/>
        <end position="24"/>
    </location>
</feature>
<dbReference type="Gene3D" id="1.10.760.10">
    <property type="entry name" value="Cytochrome c-like domain"/>
    <property type="match status" value="1"/>
</dbReference>
<evidence type="ECO:0000256" key="1">
    <source>
        <dbReference type="ARBA" id="ARBA00022617"/>
    </source>
</evidence>
<feature type="domain" description="Cytochrome c" evidence="6">
    <location>
        <begin position="27"/>
        <end position="108"/>
    </location>
</feature>
<dbReference type="InterPro" id="IPR009056">
    <property type="entry name" value="Cyt_c-like_dom"/>
</dbReference>
<dbReference type="AlphaFoldDB" id="A0AA42CML4"/>
<comment type="caution">
    <text evidence="7">The sequence shown here is derived from an EMBL/GenBank/DDBJ whole genome shotgun (WGS) entry which is preliminary data.</text>
</comment>
<evidence type="ECO:0000313" key="8">
    <source>
        <dbReference type="Proteomes" id="UP001165667"/>
    </source>
</evidence>
<keyword evidence="1 4" id="KW-0349">Heme</keyword>
<name>A0AA42CML4_9HYPH</name>
<evidence type="ECO:0000313" key="7">
    <source>
        <dbReference type="EMBL" id="MCW6512663.1"/>
    </source>
</evidence>
<evidence type="ECO:0000256" key="4">
    <source>
        <dbReference type="PROSITE-ProRule" id="PRU00433"/>
    </source>
</evidence>
<feature type="chain" id="PRO_5041434219" evidence="5">
    <location>
        <begin position="25"/>
        <end position="109"/>
    </location>
</feature>
<evidence type="ECO:0000256" key="5">
    <source>
        <dbReference type="SAM" id="SignalP"/>
    </source>
</evidence>
<accession>A0AA42CML4</accession>
<dbReference type="GO" id="GO:0046872">
    <property type="term" value="F:metal ion binding"/>
    <property type="evidence" value="ECO:0007669"/>
    <property type="project" value="UniProtKB-KW"/>
</dbReference>
<gene>
    <name evidence="7" type="ORF">M8523_32675</name>
</gene>
<evidence type="ECO:0000256" key="2">
    <source>
        <dbReference type="ARBA" id="ARBA00022723"/>
    </source>
</evidence>
<sequence length="109" mass="12071">MTSFEARAAAVLLFCTAAGGPAVALEPNEQRGQTFAQTNCAMCHAIGRHEKSQISEAPPFRTLHERYDVDDLKESFVEGILTGHPSMPQWRLDPGQITDLLAYMKTLEH</sequence>
<dbReference type="Proteomes" id="UP001165667">
    <property type="component" value="Unassembled WGS sequence"/>
</dbReference>